<accession>A0A318V3W8</accession>
<organism evidence="1 2">
    <name type="scientific">Marinomonas alcarazii</name>
    <dbReference type="NCBI Taxonomy" id="491949"/>
    <lineage>
        <taxon>Bacteria</taxon>
        <taxon>Pseudomonadati</taxon>
        <taxon>Pseudomonadota</taxon>
        <taxon>Gammaproteobacteria</taxon>
        <taxon>Oceanospirillales</taxon>
        <taxon>Oceanospirillaceae</taxon>
        <taxon>Marinomonas</taxon>
    </lineage>
</organism>
<reference evidence="1 2" key="1">
    <citation type="submission" date="2018-06" db="EMBL/GenBank/DDBJ databases">
        <title>Genomic Encyclopedia of Type Strains, Phase III (KMG-III): the genomes of soil and plant-associated and newly described type strains.</title>
        <authorList>
            <person name="Whitman W."/>
        </authorList>
    </citation>
    <scope>NUCLEOTIDE SEQUENCE [LARGE SCALE GENOMIC DNA]</scope>
    <source>
        <strain evidence="1 2">CECT 7730</strain>
    </source>
</reference>
<gene>
    <name evidence="1" type="ORF">DFP75_102390</name>
</gene>
<dbReference type="EMBL" id="QKLW01000002">
    <property type="protein sequence ID" value="PYF83294.1"/>
    <property type="molecule type" value="Genomic_DNA"/>
</dbReference>
<evidence type="ECO:0000313" key="1">
    <source>
        <dbReference type="EMBL" id="PYF83294.1"/>
    </source>
</evidence>
<evidence type="ECO:0000313" key="2">
    <source>
        <dbReference type="Proteomes" id="UP000247551"/>
    </source>
</evidence>
<sequence>MSTSITDWGEEQVDAIVKDLAYLRLLVDLELVPRCPMLLDKAYPLGRCKEIRDEVFNLIHKRLLQTTQPGLMLMREALIKGAILKKVWGSLRDEYFQNAMILDDWYIDVSNDTVNPNKPRVEILPLEQSRFFTITSFEQFIKIAHSYWGVEIYCNDVCPALAPFLPLIYVDAKGRCWMGEANDDMLSMTMNSKFCLAERVLSELPTLPDGFKQKWQNSLASISHNPFLHDVGSPLEFCRIYRQQQRHLDKSFRDSAVMAYLSLPKNF</sequence>
<protein>
    <submittedName>
        <fullName evidence="1">Uncharacterized protein</fullName>
    </submittedName>
</protein>
<name>A0A318V3W8_9GAMM</name>
<dbReference type="AlphaFoldDB" id="A0A318V3W8"/>
<proteinExistence type="predicted"/>
<dbReference type="RefSeq" id="WP_110573581.1">
    <property type="nucleotide sequence ID" value="NZ_QKLW01000002.1"/>
</dbReference>
<keyword evidence="2" id="KW-1185">Reference proteome</keyword>
<dbReference type="Proteomes" id="UP000247551">
    <property type="component" value="Unassembled WGS sequence"/>
</dbReference>
<comment type="caution">
    <text evidence="1">The sequence shown here is derived from an EMBL/GenBank/DDBJ whole genome shotgun (WGS) entry which is preliminary data.</text>
</comment>